<reference evidence="2" key="1">
    <citation type="submission" date="2017-02" db="EMBL/GenBank/DDBJ databases">
        <title>Delving into the versatile metabolic prowess of the omnipresent phylum Bacteroidetes.</title>
        <authorList>
            <person name="Nobu M.K."/>
            <person name="Mei R."/>
            <person name="Narihiro T."/>
            <person name="Kuroda K."/>
            <person name="Liu W.-T."/>
        </authorList>
    </citation>
    <scope>NUCLEOTIDE SEQUENCE</scope>
    <source>
        <strain evidence="2">ADurb.Bin417</strain>
    </source>
</reference>
<evidence type="ECO:0000259" key="1">
    <source>
        <dbReference type="Pfam" id="PF01208"/>
    </source>
</evidence>
<dbReference type="EMBL" id="MWAK01000109">
    <property type="protein sequence ID" value="OPZ92320.1"/>
    <property type="molecule type" value="Genomic_DNA"/>
</dbReference>
<dbReference type="InterPro" id="IPR000257">
    <property type="entry name" value="Uroporphyrinogen_deCOase"/>
</dbReference>
<comment type="caution">
    <text evidence="2">The sequence shown here is derived from an EMBL/GenBank/DDBJ whole genome shotgun (WGS) entry which is preliminary data.</text>
</comment>
<dbReference type="GO" id="GO:0006779">
    <property type="term" value="P:porphyrin-containing compound biosynthetic process"/>
    <property type="evidence" value="ECO:0007669"/>
    <property type="project" value="InterPro"/>
</dbReference>
<dbReference type="SUPFAM" id="SSF51726">
    <property type="entry name" value="UROD/MetE-like"/>
    <property type="match status" value="1"/>
</dbReference>
<accession>A0A1V5MHD2</accession>
<proteinExistence type="predicted"/>
<dbReference type="Gene3D" id="3.20.20.210">
    <property type="match status" value="1"/>
</dbReference>
<evidence type="ECO:0000313" key="2">
    <source>
        <dbReference type="EMBL" id="OPZ92320.1"/>
    </source>
</evidence>
<organism evidence="2">
    <name type="scientific">candidate division TA06 bacterium ADurb.Bin417</name>
    <dbReference type="NCBI Taxonomy" id="1852828"/>
    <lineage>
        <taxon>Bacteria</taxon>
        <taxon>Bacteria division TA06</taxon>
    </lineage>
</organism>
<feature type="domain" description="Uroporphyrinogen decarboxylase (URO-D)" evidence="1">
    <location>
        <begin position="174"/>
        <end position="365"/>
    </location>
</feature>
<dbReference type="AlphaFoldDB" id="A0A1V5MHD2"/>
<sequence>MLTRRENYTRILTRGNGDRLPFVPNFDYWYRVNRANGRIPEAYAGLSRNDLVRAVGATLWVRTNVLEPVLDPTVEVTERDDGRRRRTEYRTPVGTVSTLHEYADDSARTCYLMEHRIKRAEDIPVVKYLFEHTSLKADFTSFLESEAEVGEDGISLVGLPFCFPYIHFAKQEAGYQAGIYLYADYPELVEELMEVIARVNLAGAELLASGPALVVQQGDNMDEWTTPPNLFKRLAVPYFRRVAEILHRAGKIYQGHWCGRTEHLLPLVPGSGLDVIEAVSVAPMARLTIPEALEAVGPEVVIQGGVPSVLMCPQGGDRRDLAAYIKDLLPRVPHGNLFALGMSDNVPSDADFDRVKIVADLVNNYRPA</sequence>
<protein>
    <submittedName>
        <fullName evidence="2">Uroporphyrinogen decarboxylase (URO-D)</fullName>
    </submittedName>
</protein>
<name>A0A1V5MHD2_UNCT6</name>
<gene>
    <name evidence="2" type="ORF">BWY73_00856</name>
</gene>
<dbReference type="InterPro" id="IPR038071">
    <property type="entry name" value="UROD/MetE-like_sf"/>
</dbReference>
<dbReference type="GO" id="GO:0004853">
    <property type="term" value="F:uroporphyrinogen decarboxylase activity"/>
    <property type="evidence" value="ECO:0007669"/>
    <property type="project" value="InterPro"/>
</dbReference>
<dbReference type="Pfam" id="PF01208">
    <property type="entry name" value="URO-D"/>
    <property type="match status" value="1"/>
</dbReference>
<dbReference type="Proteomes" id="UP000485484">
    <property type="component" value="Unassembled WGS sequence"/>
</dbReference>